<dbReference type="NCBIfam" id="TIGR01643">
    <property type="entry name" value="YD_repeat_2x"/>
    <property type="match status" value="10"/>
</dbReference>
<feature type="compositionally biased region" description="Gly residues" evidence="1">
    <location>
        <begin position="304"/>
        <end position="314"/>
    </location>
</feature>
<sequence>MSNPLVAQKQDSTTWHSGINILDDAAGVYDGVQSGSWIEGGISAIGAGMDLLTMAMNPVGTLISYGLNWLIEHVKPLKDALDHLAGDADQIAAYSQTWKNIAQAVQGAGKDLAATVEKDTANWTGQAADTYRTNLKNKIDHINAASTCAETISVVVEIVGVITGAVRGLVRDMVTQAIGDFIQDALEEVFSLGLGTPVVVAQVVEQVSAWMEKIGATIKKLINSVEKLRPMMSKLEEIFAAIKKVMNTLHGHGGEEPHLPGESTHASSAHDTPTTHAEDPTTPSRTDGTPRDTTTGSSADGPTGKSGDGDGSSGGRNRPEDPSKTDKSSQDLNTCNDPVDVASGQVVMAQTDLALDGVLPLVLRRVHLSSYRAGRLFGPSWASSLDQRLEFDERGVVFIGEDGIRLVYADPPAAGHVLPDFGPRWPLSRLDDGGFAVAQQKSGLTLRFAAASAGVAELAAVVDRNGNRYDLDRDDSGVVSAVRHSGGHTVAVDTEDGLITGLRLADPNGADIRILRFAYDSAGRLAEIVNSSGRPLKFEYDHAGRLTQWTDRNGMWYRYRYDGQGRCVANQGAGGYLNGTFTYEHAPDGSGTTRFTDALGNTTVYHLNHLGHTVAETDPLGHTTTFERDARGRVLTLTDPLGRVRRNEYDEDGNLIRVTMPDGTQALAEYNALGLPVTQVDPDGAVWRFEYDERGNTVSATDPAGNVTRYAHDRTGAVTRRIDALGGETVTVNDDAGLPVAVTDPVGGTVRYSRDQLGRLASVTDPLGNTTMLTWSVEGRLLSRTRTDGGTERWTYDPEGCMTAYADAAGNVLRREIIGFDLVAADIDATGARTEYTYDAILRLTAVTNAEGQVWRYDYDPAGNLVRETDYNGRVVTYEHDAAGAVARRINAEGQSVWMARDAMGRVVERRTDQGVTTFEFDPVGRLRRAVNPDAELIVQRDALGQVVAETVNGRTVASRYDALGRRTERLTPTGARSAWDYDPAGRAVRLHSGGRTVSFGYDPVGRETERLLDTGAMLAQTWDGNDRLVSQTVSTVAGLGSAARARLVQQRTYHHRPGDRLAAVEDRLSGTRRFTLDPHGRITGVEGAAGVERYSYDRAGNLTAAYWPGNAEPQAQGPRQYQGTLVRAAGDRDYRYDRQGRVVARIRKRLSRRPDTWQFTWDAEDRLTAVRTPDGSVWRYRYDPLGRRIAKQRLAADGSVAEQTLFAWDGVELAEQLHSGGHATAWDLDPKGLQPLTQVERVPLKDAPQAWVDVAFYAIVTDLVGAPAELVDPYGNIAWHAQTTVWGRALGRLAHRADTPLRFPGQYHDHETGLHYNHYRYYDPENARYLSSDPLGLGAGPNPRSYVSNPHRLADPLGLVMCDEQAKRILRETDPNDPDQIAQRREAWRQLYGQDEPSVDDTRRALINQAKNSVRRGAGIPNELEGARVDIPRDGGSQIHVQGRGNGSGGLNYDGSFRHSDPGWNRRTYQWLYDHGFAWPTGGRYGGQSPGTHEW</sequence>
<proteinExistence type="predicted"/>
<accession>A0A9W6QW11</accession>
<comment type="caution">
    <text evidence="3">The sequence shown here is derived from an EMBL/GenBank/DDBJ whole genome shotgun (WGS) entry which is preliminary data.</text>
</comment>
<dbReference type="Pfam" id="PF05593">
    <property type="entry name" value="RHS_repeat"/>
    <property type="match status" value="7"/>
</dbReference>
<dbReference type="InterPro" id="IPR006530">
    <property type="entry name" value="YD"/>
</dbReference>
<dbReference type="Proteomes" id="UP001165136">
    <property type="component" value="Unassembled WGS sequence"/>
</dbReference>
<evidence type="ECO:0000313" key="4">
    <source>
        <dbReference type="Proteomes" id="UP001165136"/>
    </source>
</evidence>
<dbReference type="Gene3D" id="2.180.10.10">
    <property type="entry name" value="RHS repeat-associated core"/>
    <property type="match status" value="3"/>
</dbReference>
<name>A0A9W6QW11_9PSEU</name>
<dbReference type="InterPro" id="IPR050708">
    <property type="entry name" value="T6SS_VgrG/RHS"/>
</dbReference>
<dbReference type="SUPFAM" id="SSF69304">
    <property type="entry name" value="Tricorn protease N-terminal domain"/>
    <property type="match status" value="1"/>
</dbReference>
<reference evidence="3" key="1">
    <citation type="submission" date="2023-03" db="EMBL/GenBank/DDBJ databases">
        <title>Amycolatopsis taiwanensis NBRC 103393.</title>
        <authorList>
            <person name="Ichikawa N."/>
            <person name="Sato H."/>
            <person name="Tonouchi N."/>
        </authorList>
    </citation>
    <scope>NUCLEOTIDE SEQUENCE</scope>
    <source>
        <strain evidence="3">NBRC 103393</strain>
    </source>
</reference>
<feature type="compositionally biased region" description="Low complexity" evidence="1">
    <location>
        <begin position="280"/>
        <end position="303"/>
    </location>
</feature>
<evidence type="ECO:0000313" key="3">
    <source>
        <dbReference type="EMBL" id="GLY65066.1"/>
    </source>
</evidence>
<dbReference type="InterPro" id="IPR036689">
    <property type="entry name" value="ESAT-6-like_sf"/>
</dbReference>
<organism evidence="3 4">
    <name type="scientific">Amycolatopsis taiwanensis</name>
    <dbReference type="NCBI Taxonomy" id="342230"/>
    <lineage>
        <taxon>Bacteria</taxon>
        <taxon>Bacillati</taxon>
        <taxon>Actinomycetota</taxon>
        <taxon>Actinomycetes</taxon>
        <taxon>Pseudonocardiales</taxon>
        <taxon>Pseudonocardiaceae</taxon>
        <taxon>Amycolatopsis</taxon>
    </lineage>
</organism>
<dbReference type="Pfam" id="PF20148">
    <property type="entry name" value="DUF6531"/>
    <property type="match status" value="1"/>
</dbReference>
<evidence type="ECO:0000256" key="1">
    <source>
        <dbReference type="SAM" id="MobiDB-lite"/>
    </source>
</evidence>
<dbReference type="InterPro" id="IPR031325">
    <property type="entry name" value="RHS_repeat"/>
</dbReference>
<evidence type="ECO:0000259" key="2">
    <source>
        <dbReference type="Pfam" id="PF20148"/>
    </source>
</evidence>
<feature type="compositionally biased region" description="Polar residues" evidence="1">
    <location>
        <begin position="264"/>
        <end position="275"/>
    </location>
</feature>
<dbReference type="NCBIfam" id="TIGR03696">
    <property type="entry name" value="Rhs_assc_core"/>
    <property type="match status" value="1"/>
</dbReference>
<gene>
    <name evidence="3" type="ORF">Atai01_16850</name>
</gene>
<dbReference type="InterPro" id="IPR022385">
    <property type="entry name" value="Rhs_assc_core"/>
</dbReference>
<dbReference type="SUPFAM" id="SSF140453">
    <property type="entry name" value="EsxAB dimer-like"/>
    <property type="match status" value="1"/>
</dbReference>
<dbReference type="EMBL" id="BSTI01000003">
    <property type="protein sequence ID" value="GLY65066.1"/>
    <property type="molecule type" value="Genomic_DNA"/>
</dbReference>
<protein>
    <submittedName>
        <fullName evidence="3">Type IV secretion protein Rhs</fullName>
    </submittedName>
</protein>
<dbReference type="InterPro" id="IPR045351">
    <property type="entry name" value="DUF6531"/>
</dbReference>
<dbReference type="RefSeq" id="WP_285486424.1">
    <property type="nucleotide sequence ID" value="NZ_BSTI01000003.1"/>
</dbReference>
<feature type="region of interest" description="Disordered" evidence="1">
    <location>
        <begin position="1420"/>
        <end position="1454"/>
    </location>
</feature>
<dbReference type="PANTHER" id="PTHR32305:SF15">
    <property type="entry name" value="PROTEIN RHSA-RELATED"/>
    <property type="match status" value="1"/>
</dbReference>
<feature type="compositionally biased region" description="Basic and acidic residues" evidence="1">
    <location>
        <begin position="317"/>
        <end position="329"/>
    </location>
</feature>
<feature type="region of interest" description="Disordered" evidence="1">
    <location>
        <begin position="250"/>
        <end position="337"/>
    </location>
</feature>
<dbReference type="PANTHER" id="PTHR32305">
    <property type="match status" value="1"/>
</dbReference>
<feature type="domain" description="DUF6531" evidence="2">
    <location>
        <begin position="337"/>
        <end position="408"/>
    </location>
</feature>
<keyword evidence="4" id="KW-1185">Reference proteome</keyword>